<protein>
    <recommendedName>
        <fullName evidence="1">Protein kinase domain-containing protein</fullName>
    </recommendedName>
</protein>
<dbReference type="Gene3D" id="2.60.200.20">
    <property type="match status" value="1"/>
</dbReference>
<dbReference type="CDD" id="cd00060">
    <property type="entry name" value="FHA"/>
    <property type="match status" value="1"/>
</dbReference>
<dbReference type="SUPFAM" id="SSF56112">
    <property type="entry name" value="Protein kinase-like (PK-like)"/>
    <property type="match status" value="1"/>
</dbReference>
<sequence length="259" mass="28840">GLAKRMKTTSSQSDLTLLVQQEGRIDQEVFLQHGLTIGRAASNTVCIEDSEVEHIHARVLRQADGSFILQAEDHATFQAVSSEDGSTQTTDKAALQADLVLQIGKTKITCRQQKSHTTTILAESLWEAACPRCQSVISDQAGTEQTCSSCSLPLFHHESKEFTGWLPRKVGPYEIRKFVAKGGMGVVLRGIHEESDQVAAIKLPHPELVKDERWARRFEGEIKTLERLVHPNLVRLQASGREELLMWLAMDWVEGESLS</sequence>
<organism evidence="2">
    <name type="scientific">marine metagenome</name>
    <dbReference type="NCBI Taxonomy" id="408172"/>
    <lineage>
        <taxon>unclassified sequences</taxon>
        <taxon>metagenomes</taxon>
        <taxon>ecological metagenomes</taxon>
    </lineage>
</organism>
<feature type="non-terminal residue" evidence="2">
    <location>
        <position position="1"/>
    </location>
</feature>
<reference evidence="2" key="1">
    <citation type="submission" date="2018-05" db="EMBL/GenBank/DDBJ databases">
        <authorList>
            <person name="Lanie J.A."/>
            <person name="Ng W.-L."/>
            <person name="Kazmierczak K.M."/>
            <person name="Andrzejewski T.M."/>
            <person name="Davidsen T.M."/>
            <person name="Wayne K.J."/>
            <person name="Tettelin H."/>
            <person name="Glass J.I."/>
            <person name="Rusch D."/>
            <person name="Podicherti R."/>
            <person name="Tsui H.-C.T."/>
            <person name="Winkler M.E."/>
        </authorList>
    </citation>
    <scope>NUCLEOTIDE SEQUENCE</scope>
</reference>
<gene>
    <name evidence="2" type="ORF">METZ01_LOCUS444142</name>
</gene>
<feature type="non-terminal residue" evidence="2">
    <location>
        <position position="259"/>
    </location>
</feature>
<dbReference type="GO" id="GO:0005524">
    <property type="term" value="F:ATP binding"/>
    <property type="evidence" value="ECO:0007669"/>
    <property type="project" value="InterPro"/>
</dbReference>
<dbReference type="Pfam" id="PF00069">
    <property type="entry name" value="Pkinase"/>
    <property type="match status" value="1"/>
</dbReference>
<dbReference type="InterPro" id="IPR008984">
    <property type="entry name" value="SMAD_FHA_dom_sf"/>
</dbReference>
<dbReference type="PROSITE" id="PS50011">
    <property type="entry name" value="PROTEIN_KINASE_DOM"/>
    <property type="match status" value="1"/>
</dbReference>
<proteinExistence type="predicted"/>
<evidence type="ECO:0000259" key="1">
    <source>
        <dbReference type="PROSITE" id="PS50011"/>
    </source>
</evidence>
<dbReference type="InterPro" id="IPR011009">
    <property type="entry name" value="Kinase-like_dom_sf"/>
</dbReference>
<dbReference type="EMBL" id="UINC01181548">
    <property type="protein sequence ID" value="SVD91288.1"/>
    <property type="molecule type" value="Genomic_DNA"/>
</dbReference>
<dbReference type="Gene3D" id="3.30.200.20">
    <property type="entry name" value="Phosphorylase Kinase, domain 1"/>
    <property type="match status" value="1"/>
</dbReference>
<dbReference type="InterPro" id="IPR000719">
    <property type="entry name" value="Prot_kinase_dom"/>
</dbReference>
<evidence type="ECO:0000313" key="2">
    <source>
        <dbReference type="EMBL" id="SVD91288.1"/>
    </source>
</evidence>
<dbReference type="AlphaFoldDB" id="A0A382Z9C6"/>
<dbReference type="GO" id="GO:0004672">
    <property type="term" value="F:protein kinase activity"/>
    <property type="evidence" value="ECO:0007669"/>
    <property type="project" value="InterPro"/>
</dbReference>
<name>A0A382Z9C6_9ZZZZ</name>
<accession>A0A382Z9C6</accession>
<feature type="domain" description="Protein kinase" evidence="1">
    <location>
        <begin position="173"/>
        <end position="259"/>
    </location>
</feature>
<dbReference type="SUPFAM" id="SSF49879">
    <property type="entry name" value="SMAD/FHA domain"/>
    <property type="match status" value="1"/>
</dbReference>